<evidence type="ECO:0000256" key="3">
    <source>
        <dbReference type="ARBA" id="ARBA00022475"/>
    </source>
</evidence>
<dbReference type="InterPro" id="IPR025932">
    <property type="entry name" value="Trypano_VSG_B_N_dom"/>
</dbReference>
<keyword evidence="5" id="KW-0732">Signal</keyword>
<keyword evidence="8" id="KW-0449">Lipoprotein</keyword>
<evidence type="ECO:0000256" key="6">
    <source>
        <dbReference type="ARBA" id="ARBA00023136"/>
    </source>
</evidence>
<dbReference type="AlphaFoldDB" id="Q01271"/>
<dbReference type="SMR" id="Q01271"/>
<accession>Q01271</accession>
<keyword evidence="6" id="KW-0472">Membrane</keyword>
<feature type="compositionally biased region" description="Low complexity" evidence="9">
    <location>
        <begin position="395"/>
        <end position="406"/>
    </location>
</feature>
<evidence type="ECO:0000256" key="1">
    <source>
        <dbReference type="ARBA" id="ARBA00002523"/>
    </source>
</evidence>
<dbReference type="PIR" id="JC1142">
    <property type="entry name" value="JC1142"/>
</dbReference>
<dbReference type="GO" id="GO:0005886">
    <property type="term" value="C:plasma membrane"/>
    <property type="evidence" value="ECO:0007669"/>
    <property type="project" value="UniProtKB-SubCell"/>
</dbReference>
<comment type="subcellular location">
    <subcellularLocation>
        <location evidence="2">Cell membrane</location>
        <topology evidence="2">Lipid-anchor</topology>
        <topology evidence="2">GPI-anchor</topology>
    </subcellularLocation>
</comment>
<dbReference type="VEuPathDB" id="TriTrypDB:TcIL3000_0_19930"/>
<sequence>MKVFLLFCPALANHIGNQVDAAAGDNGNVAAFNALCAVYLMAKEISEQKIPDKITGGTDKASVDEIKRLFVLTADDKYFEEGPKPPVEPQESTESRQTRLQTWKEEIKAMMDEKVLKDGKQVKKYVRPPGSPARVLANKKIGRIQTQAVDTVTRIKGVEESELRLRREARDLALAAMFGEGVQDADDAGTATFTSTYTNACGGALDANNAAAGKSLANDIVCLCVVQATGTSNQHACGSRFAAELNNKYYDNPTNGKQAWEILKGKCPHPGETSGNSQHEIASALAAFRALVGADPGTNGAIAGFEAILGGQRNAAGCDGNADNAKVCVNYGQHVIKGKGFGAIPWYDKMRKIILKQKELDSERSNLQVLQYQLAHLEELAHQAYLDAEYSSASAPSSEATKPEASLPVQSSEADTKAVRQGVRGPPAYAPPICVILGLLV</sequence>
<feature type="domain" description="Trypanosome variant surface glycoprotein B-type N-terminal" evidence="10">
    <location>
        <begin position="18"/>
        <end position="375"/>
    </location>
</feature>
<proteinExistence type="evidence at transcript level"/>
<comment type="function">
    <text evidence="1">VSG forms a coat on the surface of the parasite. The trypanosome evades the immune response of the host by expressing a series of antigenically distinct VSGs from an estimated 1000 VSG genes.</text>
</comment>
<evidence type="ECO:0000313" key="11">
    <source>
        <dbReference type="EMBL" id="AAA16436.1"/>
    </source>
</evidence>
<keyword evidence="3" id="KW-1003">Cell membrane</keyword>
<reference evidence="11" key="1">
    <citation type="journal article" date="1992" name="Gene">
        <title>Metacyclic form-specific variable surface glycoprotein-encoding genes of Trypanosoma (Nannomonas) congolense.</title>
        <authorList>
            <person name="Eshita Y."/>
            <person name="Urakawa T."/>
            <person name="Hirumi H."/>
            <person name="Fish W.R."/>
            <person name="Majiwa P.A."/>
        </authorList>
    </citation>
    <scope>NUCLEOTIDE SEQUENCE</scope>
    <source>
        <strain evidence="11">IL3000</strain>
    </source>
</reference>
<keyword evidence="4" id="KW-0336">GPI-anchor</keyword>
<keyword evidence="7" id="KW-0325">Glycoprotein</keyword>
<evidence type="ECO:0000256" key="4">
    <source>
        <dbReference type="ARBA" id="ARBA00022622"/>
    </source>
</evidence>
<name>Q01271_TRYCO</name>
<evidence type="ECO:0000256" key="9">
    <source>
        <dbReference type="SAM" id="MobiDB-lite"/>
    </source>
</evidence>
<evidence type="ECO:0000256" key="7">
    <source>
        <dbReference type="ARBA" id="ARBA00023180"/>
    </source>
</evidence>
<dbReference type="VEuPathDB" id="TriTrypDB:TcIL3000.A.H_000951100"/>
<organism evidence="11">
    <name type="scientific">Trypanosoma congolense</name>
    <dbReference type="NCBI Taxonomy" id="5692"/>
    <lineage>
        <taxon>Eukaryota</taxon>
        <taxon>Discoba</taxon>
        <taxon>Euglenozoa</taxon>
        <taxon>Kinetoplastea</taxon>
        <taxon>Metakinetoplastina</taxon>
        <taxon>Trypanosomatida</taxon>
        <taxon>Trypanosomatidae</taxon>
        <taxon>Trypanosoma</taxon>
        <taxon>Nannomonas</taxon>
    </lineage>
</organism>
<protein>
    <submittedName>
        <fullName evidence="11">Variable surface glycoprotein</fullName>
    </submittedName>
</protein>
<dbReference type="GO" id="GO:0098552">
    <property type="term" value="C:side of membrane"/>
    <property type="evidence" value="ECO:0007669"/>
    <property type="project" value="UniProtKB-KW"/>
</dbReference>
<evidence type="ECO:0000256" key="8">
    <source>
        <dbReference type="ARBA" id="ARBA00023288"/>
    </source>
</evidence>
<evidence type="ECO:0000256" key="2">
    <source>
        <dbReference type="ARBA" id="ARBA00004609"/>
    </source>
</evidence>
<feature type="region of interest" description="Disordered" evidence="9">
    <location>
        <begin position="395"/>
        <end position="416"/>
    </location>
</feature>
<dbReference type="Pfam" id="PF13206">
    <property type="entry name" value="VSG_B"/>
    <property type="match status" value="1"/>
</dbReference>
<evidence type="ECO:0000259" key="10">
    <source>
        <dbReference type="Pfam" id="PF13206"/>
    </source>
</evidence>
<evidence type="ECO:0000256" key="5">
    <source>
        <dbReference type="ARBA" id="ARBA00022729"/>
    </source>
</evidence>
<dbReference type="EMBL" id="M74803">
    <property type="protein sequence ID" value="AAA16436.1"/>
    <property type="molecule type" value="mRNA"/>
</dbReference>